<dbReference type="EMBL" id="JAIWYP010000010">
    <property type="protein sequence ID" value="KAH3754001.1"/>
    <property type="molecule type" value="Genomic_DNA"/>
</dbReference>
<proteinExistence type="predicted"/>
<reference evidence="1" key="1">
    <citation type="journal article" date="2019" name="bioRxiv">
        <title>The Genome of the Zebra Mussel, Dreissena polymorpha: A Resource for Invasive Species Research.</title>
        <authorList>
            <person name="McCartney M.A."/>
            <person name="Auch B."/>
            <person name="Kono T."/>
            <person name="Mallez S."/>
            <person name="Zhang Y."/>
            <person name="Obille A."/>
            <person name="Becker A."/>
            <person name="Abrahante J.E."/>
            <person name="Garbe J."/>
            <person name="Badalamenti J.P."/>
            <person name="Herman A."/>
            <person name="Mangelson H."/>
            <person name="Liachko I."/>
            <person name="Sullivan S."/>
            <person name="Sone E.D."/>
            <person name="Koren S."/>
            <person name="Silverstein K.A.T."/>
            <person name="Beckman K.B."/>
            <person name="Gohl D.M."/>
        </authorList>
    </citation>
    <scope>NUCLEOTIDE SEQUENCE</scope>
    <source>
        <strain evidence="1">Duluth1</strain>
        <tissue evidence="1">Whole animal</tissue>
    </source>
</reference>
<gene>
    <name evidence="1" type="ORF">DPMN_188659</name>
</gene>
<dbReference type="AlphaFoldDB" id="A0A9D4I8Q7"/>
<protein>
    <submittedName>
        <fullName evidence="1">Uncharacterized protein</fullName>
    </submittedName>
</protein>
<comment type="caution">
    <text evidence="1">The sequence shown here is derived from an EMBL/GenBank/DDBJ whole genome shotgun (WGS) entry which is preliminary data.</text>
</comment>
<organism evidence="1 2">
    <name type="scientific">Dreissena polymorpha</name>
    <name type="common">Zebra mussel</name>
    <name type="synonym">Mytilus polymorpha</name>
    <dbReference type="NCBI Taxonomy" id="45954"/>
    <lineage>
        <taxon>Eukaryota</taxon>
        <taxon>Metazoa</taxon>
        <taxon>Spiralia</taxon>
        <taxon>Lophotrochozoa</taxon>
        <taxon>Mollusca</taxon>
        <taxon>Bivalvia</taxon>
        <taxon>Autobranchia</taxon>
        <taxon>Heteroconchia</taxon>
        <taxon>Euheterodonta</taxon>
        <taxon>Imparidentia</taxon>
        <taxon>Neoheterodontei</taxon>
        <taxon>Myida</taxon>
        <taxon>Dreissenoidea</taxon>
        <taxon>Dreissenidae</taxon>
        <taxon>Dreissena</taxon>
    </lineage>
</organism>
<accession>A0A9D4I8Q7</accession>
<evidence type="ECO:0000313" key="1">
    <source>
        <dbReference type="EMBL" id="KAH3754001.1"/>
    </source>
</evidence>
<reference evidence="1" key="2">
    <citation type="submission" date="2020-11" db="EMBL/GenBank/DDBJ databases">
        <authorList>
            <person name="McCartney M.A."/>
            <person name="Auch B."/>
            <person name="Kono T."/>
            <person name="Mallez S."/>
            <person name="Becker A."/>
            <person name="Gohl D.M."/>
            <person name="Silverstein K.A.T."/>
            <person name="Koren S."/>
            <person name="Bechman K.B."/>
            <person name="Herman A."/>
            <person name="Abrahante J.E."/>
            <person name="Garbe J."/>
        </authorList>
    </citation>
    <scope>NUCLEOTIDE SEQUENCE</scope>
    <source>
        <strain evidence="1">Duluth1</strain>
        <tissue evidence="1">Whole animal</tissue>
    </source>
</reference>
<keyword evidence="2" id="KW-1185">Reference proteome</keyword>
<evidence type="ECO:0000313" key="2">
    <source>
        <dbReference type="Proteomes" id="UP000828390"/>
    </source>
</evidence>
<sequence length="130" mass="14415">MTSEEFTDVVSNDNVLTKEETLSVYRTLAEKMNVSKFKKEPRGMACQKYLFVRGLEIGAGDGYTYWGMQDGLTFTVSNECEMTGVDLIIPQIGGTENGVLQIHNSLLLYHTIGCTCMCVCVCVSSYTENV</sequence>
<name>A0A9D4I8Q7_DREPO</name>
<dbReference type="Proteomes" id="UP000828390">
    <property type="component" value="Unassembled WGS sequence"/>
</dbReference>